<proteinExistence type="predicted"/>
<dbReference type="EMBL" id="CP058561">
    <property type="protein sequence ID" value="QUH28083.1"/>
    <property type="molecule type" value="Genomic_DNA"/>
</dbReference>
<dbReference type="InterPro" id="IPR000873">
    <property type="entry name" value="AMP-dep_synth/lig_dom"/>
</dbReference>
<keyword evidence="3" id="KW-1185">Reference proteome</keyword>
<dbReference type="InterPro" id="IPR042099">
    <property type="entry name" value="ANL_N_sf"/>
</dbReference>
<dbReference type="Gene3D" id="3.40.50.12780">
    <property type="entry name" value="N-terminal domain of ligase-like"/>
    <property type="match status" value="1"/>
</dbReference>
<protein>
    <submittedName>
        <fullName evidence="2">Amino acid adenylation domain-containing protein</fullName>
    </submittedName>
</protein>
<dbReference type="Proteomes" id="UP000677305">
    <property type="component" value="Chromosome"/>
</dbReference>
<dbReference type="GO" id="GO:0044550">
    <property type="term" value="P:secondary metabolite biosynthetic process"/>
    <property type="evidence" value="ECO:0007669"/>
    <property type="project" value="TreeGrafter"/>
</dbReference>
<dbReference type="NCBIfam" id="TIGR01733">
    <property type="entry name" value="AA-adenyl-dom"/>
    <property type="match status" value="1"/>
</dbReference>
<dbReference type="GO" id="GO:0031177">
    <property type="term" value="F:phosphopantetheine binding"/>
    <property type="evidence" value="ECO:0007669"/>
    <property type="project" value="TreeGrafter"/>
</dbReference>
<dbReference type="RefSeq" id="WP_212692352.1">
    <property type="nucleotide sequence ID" value="NZ_CP058561.1"/>
</dbReference>
<dbReference type="AlphaFoldDB" id="A0A8J8M880"/>
<reference evidence="2 3" key="1">
    <citation type="submission" date="2020-07" db="EMBL/GenBank/DDBJ databases">
        <title>Vallitalea guaymasensis genome.</title>
        <authorList>
            <person name="Postec A."/>
        </authorList>
    </citation>
    <scope>NUCLEOTIDE SEQUENCE [LARGE SCALE GENOMIC DNA]</scope>
    <source>
        <strain evidence="2 3">Ra1766G1</strain>
    </source>
</reference>
<evidence type="ECO:0000313" key="2">
    <source>
        <dbReference type="EMBL" id="QUH28083.1"/>
    </source>
</evidence>
<evidence type="ECO:0000259" key="1">
    <source>
        <dbReference type="Pfam" id="PF00501"/>
    </source>
</evidence>
<evidence type="ECO:0000313" key="3">
    <source>
        <dbReference type="Proteomes" id="UP000677305"/>
    </source>
</evidence>
<dbReference type="PANTHER" id="PTHR45527">
    <property type="entry name" value="NONRIBOSOMAL PEPTIDE SYNTHETASE"/>
    <property type="match status" value="1"/>
</dbReference>
<dbReference type="CDD" id="cd05930">
    <property type="entry name" value="A_NRPS"/>
    <property type="match status" value="1"/>
</dbReference>
<dbReference type="Pfam" id="PF00501">
    <property type="entry name" value="AMP-binding"/>
    <property type="match status" value="1"/>
</dbReference>
<dbReference type="InterPro" id="IPR010071">
    <property type="entry name" value="AA_adenyl_dom"/>
</dbReference>
<name>A0A8J8M880_9FIRM</name>
<dbReference type="InterPro" id="IPR045851">
    <property type="entry name" value="AMP-bd_C_sf"/>
</dbReference>
<dbReference type="SUPFAM" id="SSF56801">
    <property type="entry name" value="Acetyl-CoA synthetase-like"/>
    <property type="match status" value="1"/>
</dbReference>
<organism evidence="2 3">
    <name type="scientific">Vallitalea guaymasensis</name>
    <dbReference type="NCBI Taxonomy" id="1185412"/>
    <lineage>
        <taxon>Bacteria</taxon>
        <taxon>Bacillati</taxon>
        <taxon>Bacillota</taxon>
        <taxon>Clostridia</taxon>
        <taxon>Lachnospirales</taxon>
        <taxon>Vallitaleaceae</taxon>
        <taxon>Vallitalea</taxon>
    </lineage>
</organism>
<dbReference type="GO" id="GO:0043041">
    <property type="term" value="P:amino acid activation for nonribosomal peptide biosynthetic process"/>
    <property type="evidence" value="ECO:0007669"/>
    <property type="project" value="TreeGrafter"/>
</dbReference>
<dbReference type="KEGG" id="vgu:HYG85_03795"/>
<gene>
    <name evidence="2" type="ORF">HYG85_03795</name>
</gene>
<dbReference type="GO" id="GO:0005737">
    <property type="term" value="C:cytoplasm"/>
    <property type="evidence" value="ECO:0007669"/>
    <property type="project" value="TreeGrafter"/>
</dbReference>
<accession>A0A8J8M880</accession>
<dbReference type="Gene3D" id="3.30.300.30">
    <property type="match status" value="1"/>
</dbReference>
<feature type="domain" description="AMP-dependent synthetase/ligase" evidence="1">
    <location>
        <begin position="9"/>
        <end position="363"/>
    </location>
</feature>
<sequence>MNKTILDFFDKTVSLYPENVAVGDSKSEITYKLLQEKARVIGSTIAEKDLMKKPVAILMNRNINVTAAMLGVLYSGNFYVVLDCDSPFDRLAKIMDTLTPAAVIYESEFHDIVNNFQVECHKMEFGEIMKKQVKDELLDKVRSQILSTDPAYSIFTSGSTGSPKGALLTHQNVISYIDWFITCFKIDEKIVFGSQTPLYFSMSVTDMFASFFTGSAYQMIPKEFFTFPIKLIEFMNKRRINTIYWVPSALGIAAKLDLFKYCKPEYLEKVLFAGEVMPLKYLNYWKKHFPHLMYANLFGPTETTDICAYYIVDRDFLDTQTLPIGIACSNCHLFVVDENGNEVPRGAEGELFAAGPFIAKGYYKNKEKTAEVFVQNPLQNDYPEIVYKTGDLVRQNENGEFEYIGRKDFQIKHMGYRIETGEIEAAFGAVEGIELAICIYDSEDDKLILAYEGKEEIINTLRSTAEKSLPEYMRPHDYKAFDIFPKNANGKIDRKKLKNNILN</sequence>
<dbReference type="PANTHER" id="PTHR45527:SF1">
    <property type="entry name" value="FATTY ACID SYNTHASE"/>
    <property type="match status" value="1"/>
</dbReference>